<dbReference type="PANTHER" id="PTHR43712:SF2">
    <property type="entry name" value="O-METHYLTRANSFERASE CICE"/>
    <property type="match status" value="1"/>
</dbReference>
<evidence type="ECO:0000313" key="6">
    <source>
        <dbReference type="EMBL" id="GAA1587770.1"/>
    </source>
</evidence>
<keyword evidence="2" id="KW-0808">Transferase</keyword>
<evidence type="ECO:0000259" key="5">
    <source>
        <dbReference type="Pfam" id="PF08100"/>
    </source>
</evidence>
<dbReference type="InterPro" id="IPR036390">
    <property type="entry name" value="WH_DNA-bd_sf"/>
</dbReference>
<dbReference type="SUPFAM" id="SSF53335">
    <property type="entry name" value="S-adenosyl-L-methionine-dependent methyltransferases"/>
    <property type="match status" value="1"/>
</dbReference>
<dbReference type="GO" id="GO:0032259">
    <property type="term" value="P:methylation"/>
    <property type="evidence" value="ECO:0007669"/>
    <property type="project" value="UniProtKB-KW"/>
</dbReference>
<sequence>MDASRQLYRLVSGFQVTQAVHVAATLRLSDLLAEGPKTLTELAELTSAEPSALTRLLRALTALGLYEVDDDRYVNTSLGDALRTDAPQSIAGWARYVGQGSQWQAYGALEHSVRTGETAFASVHGESLWSYRDKHPVERELFDAAMLSVSKTQAEAIVSAYDFGRFPTVVDVGGGRGLLLGAVLERYSSVEGILFDQPAVVAEAVVDCQVVGGNFFEEVPSGSLHLLKSVLHDWADEEAVAILRTIRRAMPVDGRLLILEQLLDQAPDPVRTAFTDLNMLVMTGGLERTTAEYAALLAAAGLRLTRTIPTSSDMFALEAEPDRN</sequence>
<evidence type="ECO:0000259" key="4">
    <source>
        <dbReference type="Pfam" id="PF00891"/>
    </source>
</evidence>
<feature type="domain" description="O-methyltransferase C-terminal" evidence="4">
    <location>
        <begin position="106"/>
        <end position="302"/>
    </location>
</feature>
<dbReference type="Gene3D" id="1.10.287.1350">
    <property type="match status" value="1"/>
</dbReference>
<dbReference type="GO" id="GO:0008168">
    <property type="term" value="F:methyltransferase activity"/>
    <property type="evidence" value="ECO:0007669"/>
    <property type="project" value="UniProtKB-KW"/>
</dbReference>
<dbReference type="PIRSF" id="PIRSF005739">
    <property type="entry name" value="O-mtase"/>
    <property type="match status" value="1"/>
</dbReference>
<evidence type="ECO:0000256" key="3">
    <source>
        <dbReference type="ARBA" id="ARBA00022691"/>
    </source>
</evidence>
<dbReference type="InterPro" id="IPR012967">
    <property type="entry name" value="COMT_dimerisation"/>
</dbReference>
<protein>
    <submittedName>
        <fullName evidence="6">Methyltransferase</fullName>
    </submittedName>
</protein>
<dbReference type="InterPro" id="IPR036388">
    <property type="entry name" value="WH-like_DNA-bd_sf"/>
</dbReference>
<dbReference type="EMBL" id="BAAAND010000006">
    <property type="protein sequence ID" value="GAA1587770.1"/>
    <property type="molecule type" value="Genomic_DNA"/>
</dbReference>
<dbReference type="Pfam" id="PF08100">
    <property type="entry name" value="Dimerisation"/>
    <property type="match status" value="1"/>
</dbReference>
<keyword evidence="1 6" id="KW-0489">Methyltransferase</keyword>
<dbReference type="PROSITE" id="PS51683">
    <property type="entry name" value="SAM_OMT_II"/>
    <property type="match status" value="1"/>
</dbReference>
<proteinExistence type="predicted"/>
<dbReference type="InterPro" id="IPR016461">
    <property type="entry name" value="COMT-like"/>
</dbReference>
<reference evidence="7" key="1">
    <citation type="journal article" date="2019" name="Int. J. Syst. Evol. Microbiol.">
        <title>The Global Catalogue of Microorganisms (GCM) 10K type strain sequencing project: providing services to taxonomists for standard genome sequencing and annotation.</title>
        <authorList>
            <consortium name="The Broad Institute Genomics Platform"/>
            <consortium name="The Broad Institute Genome Sequencing Center for Infectious Disease"/>
            <person name="Wu L."/>
            <person name="Ma J."/>
        </authorList>
    </citation>
    <scope>NUCLEOTIDE SEQUENCE [LARGE SCALE GENOMIC DNA]</scope>
    <source>
        <strain evidence="7">JCM 14304</strain>
    </source>
</reference>
<dbReference type="InterPro" id="IPR001077">
    <property type="entry name" value="COMT_C"/>
</dbReference>
<dbReference type="Gene3D" id="3.40.50.150">
    <property type="entry name" value="Vaccinia Virus protein VP39"/>
    <property type="match status" value="1"/>
</dbReference>
<evidence type="ECO:0000256" key="1">
    <source>
        <dbReference type="ARBA" id="ARBA00022603"/>
    </source>
</evidence>
<dbReference type="Proteomes" id="UP001500190">
    <property type="component" value="Unassembled WGS sequence"/>
</dbReference>
<dbReference type="SUPFAM" id="SSF46785">
    <property type="entry name" value="Winged helix' DNA-binding domain"/>
    <property type="match status" value="1"/>
</dbReference>
<evidence type="ECO:0000313" key="7">
    <source>
        <dbReference type="Proteomes" id="UP001500190"/>
    </source>
</evidence>
<gene>
    <name evidence="6" type="ORF">GCM10009742_37500</name>
</gene>
<dbReference type="PANTHER" id="PTHR43712">
    <property type="entry name" value="PUTATIVE (AFU_ORTHOLOGUE AFUA_4G14580)-RELATED"/>
    <property type="match status" value="1"/>
</dbReference>
<name>A0ABP4PU68_9ACTN</name>
<feature type="domain" description="O-methyltransferase dimerisation" evidence="5">
    <location>
        <begin position="9"/>
        <end position="82"/>
    </location>
</feature>
<dbReference type="Pfam" id="PF00891">
    <property type="entry name" value="Methyltransf_2"/>
    <property type="match status" value="1"/>
</dbReference>
<dbReference type="InterPro" id="IPR029063">
    <property type="entry name" value="SAM-dependent_MTases_sf"/>
</dbReference>
<evidence type="ECO:0000256" key="2">
    <source>
        <dbReference type="ARBA" id="ARBA00022679"/>
    </source>
</evidence>
<accession>A0ABP4PU68</accession>
<organism evidence="6 7">
    <name type="scientific">Kribbella karoonensis</name>
    <dbReference type="NCBI Taxonomy" id="324851"/>
    <lineage>
        <taxon>Bacteria</taxon>
        <taxon>Bacillati</taxon>
        <taxon>Actinomycetota</taxon>
        <taxon>Actinomycetes</taxon>
        <taxon>Propionibacteriales</taxon>
        <taxon>Kribbellaceae</taxon>
        <taxon>Kribbella</taxon>
    </lineage>
</organism>
<keyword evidence="7" id="KW-1185">Reference proteome</keyword>
<dbReference type="RefSeq" id="WP_344192887.1">
    <property type="nucleotide sequence ID" value="NZ_BAAAND010000006.1"/>
</dbReference>
<comment type="caution">
    <text evidence="6">The sequence shown here is derived from an EMBL/GenBank/DDBJ whole genome shotgun (WGS) entry which is preliminary data.</text>
</comment>
<dbReference type="Gene3D" id="1.10.10.10">
    <property type="entry name" value="Winged helix-like DNA-binding domain superfamily/Winged helix DNA-binding domain"/>
    <property type="match status" value="1"/>
</dbReference>
<keyword evidence="3" id="KW-0949">S-adenosyl-L-methionine</keyword>